<reference evidence="1" key="1">
    <citation type="submission" date="2024-05" db="EMBL/GenBank/DDBJ databases">
        <title>30 novel species of actinomycetes from the DSMZ collection.</title>
        <authorList>
            <person name="Nouioui I."/>
        </authorList>
    </citation>
    <scope>NUCLEOTIDE SEQUENCE</scope>
    <source>
        <strain evidence="1">DSM 41527</strain>
    </source>
</reference>
<keyword evidence="2" id="KW-1185">Reference proteome</keyword>
<sequence length="216" mass="23623">MLENVLRLQAEKIRDEYADHDVAAFTRRLAEAIADKGCRPPARVTRAAAGGGRPGPVRPAVLRGRRRRRPTPLLDPAVAPAAVLVEVRRLCQVVLRSDDVDALGAFAADYDPVGARTFACLLYSLDKWEGALYWWRFAAGAGDELAAHLLAVHHAAVGPWPEARVWRAMARLMGFAFDVHLPVPVRGSSELAQGFARSLDRSLQTFLTDSRLPAGL</sequence>
<dbReference type="EMBL" id="JAVRFE010000001">
    <property type="protein sequence ID" value="MDT0454172.1"/>
    <property type="molecule type" value="Genomic_DNA"/>
</dbReference>
<name>A0ABU2SYU8_9ACTN</name>
<dbReference type="Proteomes" id="UP001180551">
    <property type="component" value="Unassembled WGS sequence"/>
</dbReference>
<evidence type="ECO:0000313" key="1">
    <source>
        <dbReference type="EMBL" id="MDT0454172.1"/>
    </source>
</evidence>
<comment type="caution">
    <text evidence="1">The sequence shown here is derived from an EMBL/GenBank/DDBJ whole genome shotgun (WGS) entry which is preliminary data.</text>
</comment>
<protein>
    <recommendedName>
        <fullName evidence="3">TetR family transcriptional regulator</fullName>
    </recommendedName>
</protein>
<dbReference type="RefSeq" id="WP_311621628.1">
    <property type="nucleotide sequence ID" value="NZ_JAVRFE010000001.1"/>
</dbReference>
<proteinExistence type="predicted"/>
<evidence type="ECO:0000313" key="2">
    <source>
        <dbReference type="Proteomes" id="UP001180551"/>
    </source>
</evidence>
<accession>A0ABU2SYU8</accession>
<gene>
    <name evidence="1" type="ORF">RM550_00270</name>
</gene>
<organism evidence="1 2">
    <name type="scientific">Streptomyces mooreae</name>
    <dbReference type="NCBI Taxonomy" id="3075523"/>
    <lineage>
        <taxon>Bacteria</taxon>
        <taxon>Bacillati</taxon>
        <taxon>Actinomycetota</taxon>
        <taxon>Actinomycetes</taxon>
        <taxon>Kitasatosporales</taxon>
        <taxon>Streptomycetaceae</taxon>
        <taxon>Streptomyces</taxon>
    </lineage>
</organism>
<evidence type="ECO:0008006" key="3">
    <source>
        <dbReference type="Google" id="ProtNLM"/>
    </source>
</evidence>